<dbReference type="KEGG" id="pnd:Pla175_48370"/>
<dbReference type="AlphaFoldDB" id="A0A518DIW4"/>
<name>A0A518DIW4_9BACT</name>
<accession>A0A518DIW4</accession>
<feature type="signal peptide" evidence="1">
    <location>
        <begin position="1"/>
        <end position="25"/>
    </location>
</feature>
<keyword evidence="1" id="KW-0732">Signal</keyword>
<proteinExistence type="predicted"/>
<evidence type="ECO:0000256" key="1">
    <source>
        <dbReference type="SAM" id="SignalP"/>
    </source>
</evidence>
<keyword evidence="3" id="KW-1185">Reference proteome</keyword>
<evidence type="ECO:0000313" key="3">
    <source>
        <dbReference type="Proteomes" id="UP000317429"/>
    </source>
</evidence>
<dbReference type="OrthoDB" id="250219at2"/>
<reference evidence="2 3" key="1">
    <citation type="submission" date="2019-02" db="EMBL/GenBank/DDBJ databases">
        <title>Deep-cultivation of Planctomycetes and their phenomic and genomic characterization uncovers novel biology.</title>
        <authorList>
            <person name="Wiegand S."/>
            <person name="Jogler M."/>
            <person name="Boedeker C."/>
            <person name="Pinto D."/>
            <person name="Vollmers J."/>
            <person name="Rivas-Marin E."/>
            <person name="Kohn T."/>
            <person name="Peeters S.H."/>
            <person name="Heuer A."/>
            <person name="Rast P."/>
            <person name="Oberbeckmann S."/>
            <person name="Bunk B."/>
            <person name="Jeske O."/>
            <person name="Meyerdierks A."/>
            <person name="Storesund J.E."/>
            <person name="Kallscheuer N."/>
            <person name="Luecker S."/>
            <person name="Lage O.M."/>
            <person name="Pohl T."/>
            <person name="Merkel B.J."/>
            <person name="Hornburger P."/>
            <person name="Mueller R.-W."/>
            <person name="Bruemmer F."/>
            <person name="Labrenz M."/>
            <person name="Spormann A.M."/>
            <person name="Op den Camp H."/>
            <person name="Overmann J."/>
            <person name="Amann R."/>
            <person name="Jetten M.S.M."/>
            <person name="Mascher T."/>
            <person name="Medema M.H."/>
            <person name="Devos D.P."/>
            <person name="Kaster A.-K."/>
            <person name="Ovreas L."/>
            <person name="Rohde M."/>
            <person name="Galperin M.Y."/>
            <person name="Jogler C."/>
        </authorList>
    </citation>
    <scope>NUCLEOTIDE SEQUENCE [LARGE SCALE GENOMIC DNA]</scope>
    <source>
        <strain evidence="2 3">Pla175</strain>
    </source>
</reference>
<feature type="chain" id="PRO_5021799126" description="Prenyltransferase and squalene oxidase repeat protein" evidence="1">
    <location>
        <begin position="26"/>
        <end position="386"/>
    </location>
</feature>
<dbReference type="PROSITE" id="PS51257">
    <property type="entry name" value="PROKAR_LIPOPROTEIN"/>
    <property type="match status" value="1"/>
</dbReference>
<dbReference type="RefSeq" id="WP_145291500.1">
    <property type="nucleotide sequence ID" value="NZ_CP036291.1"/>
</dbReference>
<sequence length="386" mass="40602" precursor="true">MTRPIARTLSLALLLAGCLAAPAAAGGEDPAEAPLRRAAGFLWSQQQADGSWRSQNYGVMRSGQAFTPFVLHTLLGVPEEVCPRPAGGVDKALAFIRGRVAADGSLGHADPDVVEYPVYSTAYGLLCLLKGGRTPLADGDAELVARMAGFLAEAQFRPENGFGPDHPALGGWGFDAPLAPGEPGHMDLAHTRRALEALAAAGPPAAGPLAERFLARVQHLPDQAGLNPPGFDGGFFFSSVVAAANKGRHAEAPHQAGYRSYATATCDGVLALLAAGAPPEDDRVEAARQWLLGHPRLDYPQGVPTDHPEPWGEAISLYHRAVRAEAYVALGWPRGWQAEMAAQIAAQQRPDGSVVNLTSPLMKEDDPLLGTSLASIALTHALSPRR</sequence>
<dbReference type="Proteomes" id="UP000317429">
    <property type="component" value="Chromosome"/>
</dbReference>
<dbReference type="SUPFAM" id="SSF48239">
    <property type="entry name" value="Terpenoid cyclases/Protein prenyltransferases"/>
    <property type="match status" value="2"/>
</dbReference>
<protein>
    <recommendedName>
        <fullName evidence="4">Prenyltransferase and squalene oxidase repeat protein</fullName>
    </recommendedName>
</protein>
<evidence type="ECO:0000313" key="2">
    <source>
        <dbReference type="EMBL" id="QDU91414.1"/>
    </source>
</evidence>
<dbReference type="InterPro" id="IPR008930">
    <property type="entry name" value="Terpenoid_cyclase/PrenylTrfase"/>
</dbReference>
<dbReference type="EMBL" id="CP036291">
    <property type="protein sequence ID" value="QDU91414.1"/>
    <property type="molecule type" value="Genomic_DNA"/>
</dbReference>
<gene>
    <name evidence="2" type="ORF">Pla175_48370</name>
</gene>
<dbReference type="Gene3D" id="1.50.10.20">
    <property type="match status" value="1"/>
</dbReference>
<organism evidence="2 3">
    <name type="scientific">Pirellulimonas nuda</name>
    <dbReference type="NCBI Taxonomy" id="2528009"/>
    <lineage>
        <taxon>Bacteria</taxon>
        <taxon>Pseudomonadati</taxon>
        <taxon>Planctomycetota</taxon>
        <taxon>Planctomycetia</taxon>
        <taxon>Pirellulales</taxon>
        <taxon>Lacipirellulaceae</taxon>
        <taxon>Pirellulimonas</taxon>
    </lineage>
</organism>
<evidence type="ECO:0008006" key="4">
    <source>
        <dbReference type="Google" id="ProtNLM"/>
    </source>
</evidence>